<proteinExistence type="predicted"/>
<dbReference type="PANTHER" id="PTHR32488">
    <property type="entry name" value="UPF0746 PROTEIN DDB_G0280785-RELATED"/>
    <property type="match status" value="1"/>
</dbReference>
<dbReference type="RefSeq" id="XP_003283883.1">
    <property type="nucleotide sequence ID" value="XM_003283835.1"/>
</dbReference>
<dbReference type="KEGG" id="dpp:DICPUDRAFT_74873"/>
<sequence>MRVKARDLFYMKNGYECDSDCSDEDLYDNVSYEIDSDDYLELQTPKRTSNVIEELDYEPNLENFTKKFKNLKISNYRQLQKVADSLGLNSLEKKVTLYHRVKNYLEIQDTISKERELKIQWNSMFSQNQSLFSSSTLSNGELLFWKVFKNKTIFKEIFSNIKYKEVYGYDDMVKAEYVLKYYSNGAEIVKDKIKSNNNIISNQNDMEAILKSIRGFSEDNEIFYRNLFTKFKSHGKNSQFKNVNKWFNLIISSYNKLATSQYIKIFDLSTGDIRGNITNFQEHYNFFSSYQGIKMFSFLKTNDCIDKDSFIIKPFNQINVTSDSFKLKQLVTIFRIIVSIVQDNNGIKTEKIDRLINELQQIEFTKLDQFNSKIVDIIENPELLSKVQVKKEGNNQTLKNIIFKLFKLFYSVNKKLQLLVNKSKKFYFHKTSRELNEMLESESPSLDLNRLLKISNKGDLVKICKDYYCHYTTDFSKQSDFHKMILNSNNVVLIEALYKVVSFGIVKQHEFPYLIKSINSTEVLDYYFNNHKDSGIFKQEEGCWRFFQSVELLVHYEKLMEGNIDILQYGDTSHLKYLNIQVLLHAINSLNLGSKLYYIERELKIEDFLHTINNAITKGEQESVISLFSTFCFKSIDLSKLFEHVVMGNNELNSNYYHIKKIERSKITLILDWIFQYCPLHHIYNSIKTGNYKEVVIPIEFIQENHIGNKINSNEYNEELEQTSKYTYLDSKRLITFRANFLDFLTYLSLIGRSDDIISLYLNLNNIITNKNIHRKKSLFHFFSSNTLEKFISLFKDNLVDNCSINLLYHALYVAASKGFLPLFKQLAFDSSYMLKKRMGRNGSLFESNLLYNLVTASIDNGNSELAHFLINFINFSTKEIKSLRVLECQSKNK</sequence>
<dbReference type="Proteomes" id="UP000001064">
    <property type="component" value="Unassembled WGS sequence"/>
</dbReference>
<name>F0Z8Z8_DICPU</name>
<reference evidence="2" key="1">
    <citation type="journal article" date="2011" name="Genome Biol.">
        <title>Comparative genomics of the social amoebae Dictyostelium discoideum and Dictyostelium purpureum.</title>
        <authorList>
            <consortium name="US DOE Joint Genome Institute (JGI-PGF)"/>
            <person name="Sucgang R."/>
            <person name="Kuo A."/>
            <person name="Tian X."/>
            <person name="Salerno W."/>
            <person name="Parikh A."/>
            <person name="Feasley C.L."/>
            <person name="Dalin E."/>
            <person name="Tu H."/>
            <person name="Huang E."/>
            <person name="Barry K."/>
            <person name="Lindquist E."/>
            <person name="Shapiro H."/>
            <person name="Bruce D."/>
            <person name="Schmutz J."/>
            <person name="Salamov A."/>
            <person name="Fey P."/>
            <person name="Gaudet P."/>
            <person name="Anjard C."/>
            <person name="Babu M.M."/>
            <person name="Basu S."/>
            <person name="Bushmanova Y."/>
            <person name="van der Wel H."/>
            <person name="Katoh-Kurasawa M."/>
            <person name="Dinh C."/>
            <person name="Coutinho P.M."/>
            <person name="Saito T."/>
            <person name="Elias M."/>
            <person name="Schaap P."/>
            <person name="Kay R.R."/>
            <person name="Henrissat B."/>
            <person name="Eichinger L."/>
            <person name="Rivero F."/>
            <person name="Putnam N.H."/>
            <person name="West C.M."/>
            <person name="Loomis W.F."/>
            <person name="Chisholm R.L."/>
            <person name="Shaulsky G."/>
            <person name="Strassmann J.E."/>
            <person name="Queller D.C."/>
            <person name="Kuspa A."/>
            <person name="Grigoriev I.V."/>
        </authorList>
    </citation>
    <scope>NUCLEOTIDE SEQUENCE [LARGE SCALE GENOMIC DNA]</scope>
    <source>
        <strain evidence="2">QSDP1</strain>
    </source>
</reference>
<dbReference type="VEuPathDB" id="AmoebaDB:DICPUDRAFT_74873"/>
<dbReference type="eggNOG" id="ENOG502RSNK">
    <property type="taxonomic scope" value="Eukaryota"/>
</dbReference>
<keyword evidence="2" id="KW-1185">Reference proteome</keyword>
<dbReference type="InParanoid" id="F0Z8Z8"/>
<dbReference type="InterPro" id="IPR051904">
    <property type="entry name" value="UPF0746_actin_org"/>
</dbReference>
<evidence type="ECO:0000313" key="1">
    <source>
        <dbReference type="EMBL" id="EGC39548.1"/>
    </source>
</evidence>
<organism evidence="1 2">
    <name type="scientific">Dictyostelium purpureum</name>
    <name type="common">Slime mold</name>
    <dbReference type="NCBI Taxonomy" id="5786"/>
    <lineage>
        <taxon>Eukaryota</taxon>
        <taxon>Amoebozoa</taxon>
        <taxon>Evosea</taxon>
        <taxon>Eumycetozoa</taxon>
        <taxon>Dictyostelia</taxon>
        <taxon>Dictyosteliales</taxon>
        <taxon>Dictyosteliaceae</taxon>
        <taxon>Dictyostelium</taxon>
    </lineage>
</organism>
<accession>F0Z8Z8</accession>
<dbReference type="GeneID" id="10509788"/>
<protein>
    <submittedName>
        <fullName evidence="1">Uncharacterized protein</fullName>
    </submittedName>
</protein>
<evidence type="ECO:0000313" key="2">
    <source>
        <dbReference type="Proteomes" id="UP000001064"/>
    </source>
</evidence>
<dbReference type="PANTHER" id="PTHR32488:SF76">
    <property type="entry name" value="ANKYRIN REPEAT-CONTAINING PROTEIN-RELATED"/>
    <property type="match status" value="1"/>
</dbReference>
<dbReference type="EMBL" id="GL870955">
    <property type="protein sequence ID" value="EGC39548.1"/>
    <property type="molecule type" value="Genomic_DNA"/>
</dbReference>
<dbReference type="FunCoup" id="F0Z8Z8">
    <property type="interactions" value="3"/>
</dbReference>
<dbReference type="OMA" id="FIISPRM"/>
<gene>
    <name evidence="1" type="ORF">DICPUDRAFT_74873</name>
</gene>
<dbReference type="AlphaFoldDB" id="F0Z8Z8"/>